<proteinExistence type="inferred from homology"/>
<dbReference type="GO" id="GO:0051287">
    <property type="term" value="F:NAD binding"/>
    <property type="evidence" value="ECO:0007669"/>
    <property type="project" value="InterPro"/>
</dbReference>
<dbReference type="InterPro" id="IPR006139">
    <property type="entry name" value="D-isomer_2_OHA_DH_cat_dom"/>
</dbReference>
<dbReference type="InterPro" id="IPR050418">
    <property type="entry name" value="D-iso_2-hydroxyacid_DH_PdxB"/>
</dbReference>
<evidence type="ECO:0000259" key="6">
    <source>
        <dbReference type="Pfam" id="PF02826"/>
    </source>
</evidence>
<dbReference type="EMBL" id="CP035282">
    <property type="protein sequence ID" value="QAT60800.1"/>
    <property type="molecule type" value="Genomic_DNA"/>
</dbReference>
<evidence type="ECO:0000256" key="3">
    <source>
        <dbReference type="ARBA" id="ARBA00023027"/>
    </source>
</evidence>
<sequence length="316" mass="35360">MKIVVLDGYTLNPGDLNWNQIKTLGDIIIYDRTDSADIISRIGDAEVVLTNKTPIRKETMKACPNIKLISVLATGYDVIDIEAAKQLGIAVCNVPAYGTYSVAQFAISLLLEICYHVGYHDNAVKEGRWENSADWCFWDKPLLELYGKTMGIIGYGRIGQTTGRIARALGMKIIANDKHENPTLKDVEYVSFDDLCSRADVIVLHCSLTKENQQFIDKKAIAKMKKNAIIINNARGQLINEKDLADALNEGRIYAAGIDVVSKEPIEKDNPLLKAKNCYITPHMSWGSVEARKRIMDMTYENIQGYLNDKTVNRIV</sequence>
<keyword evidence="2 4" id="KW-0560">Oxidoreductase</keyword>
<dbReference type="InterPro" id="IPR006140">
    <property type="entry name" value="D-isomer_DH_NAD-bd"/>
</dbReference>
<evidence type="ECO:0000256" key="4">
    <source>
        <dbReference type="RuleBase" id="RU003719"/>
    </source>
</evidence>
<evidence type="ECO:0000256" key="2">
    <source>
        <dbReference type="ARBA" id="ARBA00023002"/>
    </source>
</evidence>
<dbReference type="KEGG" id="spoa:EQM13_03995"/>
<dbReference type="Pfam" id="PF00389">
    <property type="entry name" value="2-Hacid_dh"/>
    <property type="match status" value="1"/>
</dbReference>
<dbReference type="InterPro" id="IPR036291">
    <property type="entry name" value="NAD(P)-bd_dom_sf"/>
</dbReference>
<dbReference type="AlphaFoldDB" id="A0A410Q9Z1"/>
<evidence type="ECO:0000259" key="5">
    <source>
        <dbReference type="Pfam" id="PF00389"/>
    </source>
</evidence>
<dbReference type="SUPFAM" id="SSF51735">
    <property type="entry name" value="NAD(P)-binding Rossmann-fold domains"/>
    <property type="match status" value="1"/>
</dbReference>
<feature type="domain" description="D-isomer specific 2-hydroxyacid dehydrogenase catalytic" evidence="5">
    <location>
        <begin position="22"/>
        <end position="316"/>
    </location>
</feature>
<evidence type="ECO:0000256" key="1">
    <source>
        <dbReference type="ARBA" id="ARBA00005854"/>
    </source>
</evidence>
<dbReference type="OrthoDB" id="9805416at2"/>
<dbReference type="Proteomes" id="UP000287969">
    <property type="component" value="Chromosome"/>
</dbReference>
<dbReference type="SUPFAM" id="SSF52283">
    <property type="entry name" value="Formate/glycerate dehydrogenase catalytic domain-like"/>
    <property type="match status" value="1"/>
</dbReference>
<organism evidence="7 8">
    <name type="scientific">Acidilutibacter cellobiosedens</name>
    <dbReference type="NCBI Taxonomy" id="2507161"/>
    <lineage>
        <taxon>Bacteria</taxon>
        <taxon>Bacillati</taxon>
        <taxon>Bacillota</taxon>
        <taxon>Tissierellia</taxon>
        <taxon>Tissierellales</taxon>
        <taxon>Acidilutibacteraceae</taxon>
        <taxon>Acidilutibacter</taxon>
    </lineage>
</organism>
<reference evidence="8" key="1">
    <citation type="submission" date="2019-01" db="EMBL/GenBank/DDBJ databases">
        <title>Draft genomes of a novel of Sporanaerobacter strains.</title>
        <authorList>
            <person name="Ma S."/>
        </authorList>
    </citation>
    <scope>NUCLEOTIDE SEQUENCE [LARGE SCALE GENOMIC DNA]</scope>
    <source>
        <strain evidence="8">NJN-17</strain>
    </source>
</reference>
<feature type="domain" description="D-isomer specific 2-hydroxyacid dehydrogenase NAD-binding" evidence="6">
    <location>
        <begin position="107"/>
        <end position="285"/>
    </location>
</feature>
<comment type="similarity">
    <text evidence="1 4">Belongs to the D-isomer specific 2-hydroxyacid dehydrogenase family.</text>
</comment>
<dbReference type="Pfam" id="PF02826">
    <property type="entry name" value="2-Hacid_dh_C"/>
    <property type="match status" value="1"/>
</dbReference>
<keyword evidence="3" id="KW-0520">NAD</keyword>
<dbReference type="RefSeq" id="WP_128752016.1">
    <property type="nucleotide sequence ID" value="NZ_CP035282.1"/>
</dbReference>
<dbReference type="Gene3D" id="3.40.50.720">
    <property type="entry name" value="NAD(P)-binding Rossmann-like Domain"/>
    <property type="match status" value="2"/>
</dbReference>
<evidence type="ECO:0000313" key="8">
    <source>
        <dbReference type="Proteomes" id="UP000287969"/>
    </source>
</evidence>
<name>A0A410Q9Z1_9FIRM</name>
<dbReference type="GO" id="GO:0016616">
    <property type="term" value="F:oxidoreductase activity, acting on the CH-OH group of donors, NAD or NADP as acceptor"/>
    <property type="evidence" value="ECO:0007669"/>
    <property type="project" value="InterPro"/>
</dbReference>
<protein>
    <submittedName>
        <fullName evidence="7">D-2-hydroxyacid dehydrogenase</fullName>
    </submittedName>
</protein>
<dbReference type="CDD" id="cd12162">
    <property type="entry name" value="2-Hacid_dh_4"/>
    <property type="match status" value="1"/>
</dbReference>
<dbReference type="PANTHER" id="PTHR43761">
    <property type="entry name" value="D-ISOMER SPECIFIC 2-HYDROXYACID DEHYDROGENASE FAMILY PROTEIN (AFU_ORTHOLOGUE AFUA_1G13630)"/>
    <property type="match status" value="1"/>
</dbReference>
<accession>A0A410Q9Z1</accession>
<dbReference type="PANTHER" id="PTHR43761:SF1">
    <property type="entry name" value="D-ISOMER SPECIFIC 2-HYDROXYACID DEHYDROGENASE CATALYTIC DOMAIN-CONTAINING PROTEIN-RELATED"/>
    <property type="match status" value="1"/>
</dbReference>
<gene>
    <name evidence="7" type="ORF">EQM13_03995</name>
</gene>
<evidence type="ECO:0000313" key="7">
    <source>
        <dbReference type="EMBL" id="QAT60800.1"/>
    </source>
</evidence>
<keyword evidence="8" id="KW-1185">Reference proteome</keyword>
<dbReference type="FunFam" id="3.40.50.720:FF:000203">
    <property type="entry name" value="D-3-phosphoglycerate dehydrogenase (SerA)"/>
    <property type="match status" value="1"/>
</dbReference>
<dbReference type="InterPro" id="IPR029753">
    <property type="entry name" value="D-isomer_DH_CS"/>
</dbReference>
<dbReference type="PROSITE" id="PS00671">
    <property type="entry name" value="D_2_HYDROXYACID_DH_3"/>
    <property type="match status" value="1"/>
</dbReference>